<protein>
    <submittedName>
        <fullName evidence="2">Uncharacterized protein</fullName>
    </submittedName>
</protein>
<name>A0A8H7T1I1_9HELO</name>
<dbReference type="OrthoDB" id="10559732at2759"/>
<gene>
    <name evidence="2" type="ORF">IFR04_016313</name>
</gene>
<sequence>MQNPVRIPSFFAQNAAQLPGQDQQLSERSGHFSDDEMFAIIRAMLGSEDENLANQALQFDLQLGRIRDLGMNNGFIVIDRLLAAQMNIVKQQLQTRAGAGGPAAMSGQAQMSQVAQPPGMAGFPSGFQGQNQGVGRNEQYPPVTPGFRYAGHNSGAREYPPAQGNSGGQVGQGGAFPSVNAGCPGF</sequence>
<feature type="region of interest" description="Disordered" evidence="1">
    <location>
        <begin position="129"/>
        <end position="174"/>
    </location>
</feature>
<dbReference type="Proteomes" id="UP000664132">
    <property type="component" value="Unassembled WGS sequence"/>
</dbReference>
<dbReference type="EMBL" id="JAFJYH010000672">
    <property type="protein sequence ID" value="KAG4410552.1"/>
    <property type="molecule type" value="Genomic_DNA"/>
</dbReference>
<evidence type="ECO:0000313" key="3">
    <source>
        <dbReference type="Proteomes" id="UP000664132"/>
    </source>
</evidence>
<dbReference type="AlphaFoldDB" id="A0A8H7T1I1"/>
<evidence type="ECO:0000313" key="2">
    <source>
        <dbReference type="EMBL" id="KAG4410552.1"/>
    </source>
</evidence>
<comment type="caution">
    <text evidence="2">The sequence shown here is derived from an EMBL/GenBank/DDBJ whole genome shotgun (WGS) entry which is preliminary data.</text>
</comment>
<accession>A0A8H7T1I1</accession>
<organism evidence="2 3">
    <name type="scientific">Cadophora malorum</name>
    <dbReference type="NCBI Taxonomy" id="108018"/>
    <lineage>
        <taxon>Eukaryota</taxon>
        <taxon>Fungi</taxon>
        <taxon>Dikarya</taxon>
        <taxon>Ascomycota</taxon>
        <taxon>Pezizomycotina</taxon>
        <taxon>Leotiomycetes</taxon>
        <taxon>Helotiales</taxon>
        <taxon>Ploettnerulaceae</taxon>
        <taxon>Cadophora</taxon>
    </lineage>
</organism>
<feature type="compositionally biased region" description="Gly residues" evidence="1">
    <location>
        <begin position="165"/>
        <end position="174"/>
    </location>
</feature>
<proteinExistence type="predicted"/>
<reference evidence="2" key="1">
    <citation type="submission" date="2021-02" db="EMBL/GenBank/DDBJ databases">
        <title>Genome sequence Cadophora malorum strain M34.</title>
        <authorList>
            <person name="Stefanovic E."/>
            <person name="Vu D."/>
            <person name="Scully C."/>
            <person name="Dijksterhuis J."/>
            <person name="Roader J."/>
            <person name="Houbraken J."/>
        </authorList>
    </citation>
    <scope>NUCLEOTIDE SEQUENCE</scope>
    <source>
        <strain evidence="2">M34</strain>
    </source>
</reference>
<evidence type="ECO:0000256" key="1">
    <source>
        <dbReference type="SAM" id="MobiDB-lite"/>
    </source>
</evidence>
<keyword evidence="3" id="KW-1185">Reference proteome</keyword>